<feature type="transmembrane region" description="Helical" evidence="1">
    <location>
        <begin position="12"/>
        <end position="34"/>
    </location>
</feature>
<evidence type="ECO:0000313" key="2">
    <source>
        <dbReference type="EMBL" id="QSI75594.1"/>
    </source>
</evidence>
<dbReference type="InterPro" id="IPR012902">
    <property type="entry name" value="N_methyl_site"/>
</dbReference>
<gene>
    <name evidence="2" type="ORF">JY500_13950</name>
</gene>
<keyword evidence="1" id="KW-0472">Membrane</keyword>
<reference evidence="2 3" key="1">
    <citation type="submission" date="2021-02" db="EMBL/GenBank/DDBJ databases">
        <title>Niveibacterium changnyeongensis HC41.</title>
        <authorList>
            <person name="Kang M."/>
        </authorList>
    </citation>
    <scope>NUCLEOTIDE SEQUENCE [LARGE SCALE GENOMIC DNA]</scope>
    <source>
        <strain evidence="2 3">HC41</strain>
    </source>
</reference>
<dbReference type="Pfam" id="PF07963">
    <property type="entry name" value="N_methyl"/>
    <property type="match status" value="1"/>
</dbReference>
<keyword evidence="3" id="KW-1185">Reference proteome</keyword>
<evidence type="ECO:0000313" key="3">
    <source>
        <dbReference type="Proteomes" id="UP000663570"/>
    </source>
</evidence>
<keyword evidence="1" id="KW-1133">Transmembrane helix</keyword>
<dbReference type="EMBL" id="CP071060">
    <property type="protein sequence ID" value="QSI75594.1"/>
    <property type="molecule type" value="Genomic_DNA"/>
</dbReference>
<accession>A0ABX7M1F3</accession>
<dbReference type="NCBIfam" id="TIGR02532">
    <property type="entry name" value="IV_pilin_GFxxxE"/>
    <property type="match status" value="1"/>
</dbReference>
<evidence type="ECO:0000256" key="1">
    <source>
        <dbReference type="SAM" id="Phobius"/>
    </source>
</evidence>
<sequence>MSPRSLYNQQGFSLLEAIVALTLVATLGAGLFAWMNSSLSSLNRVRDASIERSARLNILEYCKSINPMNRPAGEHDFGAYRIEWTSQLKEPAMDAIGFPSGRGNFQVGFYDLKVQAVRAGSPWFLLELDQVGYRRVRQALLPGWSPAE</sequence>
<protein>
    <submittedName>
        <fullName evidence="2">Prepilin-type N-terminal cleavage/methylation domain-containing protein</fullName>
    </submittedName>
</protein>
<dbReference type="PROSITE" id="PS00409">
    <property type="entry name" value="PROKAR_NTER_METHYL"/>
    <property type="match status" value="1"/>
</dbReference>
<keyword evidence="1" id="KW-0812">Transmembrane</keyword>
<organism evidence="2 3">
    <name type="scientific">Niveibacterium microcysteis</name>
    <dbReference type="NCBI Taxonomy" id="2811415"/>
    <lineage>
        <taxon>Bacteria</taxon>
        <taxon>Pseudomonadati</taxon>
        <taxon>Pseudomonadota</taxon>
        <taxon>Betaproteobacteria</taxon>
        <taxon>Rhodocyclales</taxon>
        <taxon>Rhodocyclaceae</taxon>
        <taxon>Niveibacterium</taxon>
    </lineage>
</organism>
<name>A0ABX7M1F3_9RHOO</name>
<dbReference type="Proteomes" id="UP000663570">
    <property type="component" value="Chromosome"/>
</dbReference>
<dbReference type="RefSeq" id="WP_206253295.1">
    <property type="nucleotide sequence ID" value="NZ_CP071060.1"/>
</dbReference>
<proteinExistence type="predicted"/>